<dbReference type="AlphaFoldDB" id="A0A0A8ZYQ8"/>
<evidence type="ECO:0000313" key="1">
    <source>
        <dbReference type="EMBL" id="JAD42863.1"/>
    </source>
</evidence>
<reference evidence="1" key="2">
    <citation type="journal article" date="2015" name="Data Brief">
        <title>Shoot transcriptome of the giant reed, Arundo donax.</title>
        <authorList>
            <person name="Barrero R.A."/>
            <person name="Guerrero F.D."/>
            <person name="Moolhuijzen P."/>
            <person name="Goolsby J.A."/>
            <person name="Tidwell J."/>
            <person name="Bellgard S.E."/>
            <person name="Bellgard M.I."/>
        </authorList>
    </citation>
    <scope>NUCLEOTIDE SEQUENCE</scope>
    <source>
        <tissue evidence="1">Shoot tissue taken approximately 20 cm above the soil surface</tissue>
    </source>
</reference>
<dbReference type="EMBL" id="GBRH01255032">
    <property type="protein sequence ID" value="JAD42863.1"/>
    <property type="molecule type" value="Transcribed_RNA"/>
</dbReference>
<protein>
    <submittedName>
        <fullName evidence="1">Uncharacterized protein</fullName>
    </submittedName>
</protein>
<reference evidence="1" key="1">
    <citation type="submission" date="2014-09" db="EMBL/GenBank/DDBJ databases">
        <authorList>
            <person name="Magalhaes I.L.F."/>
            <person name="Oliveira U."/>
            <person name="Santos F.R."/>
            <person name="Vidigal T.H.D.A."/>
            <person name="Brescovit A.D."/>
            <person name="Santos A.J."/>
        </authorList>
    </citation>
    <scope>NUCLEOTIDE SEQUENCE</scope>
    <source>
        <tissue evidence="1">Shoot tissue taken approximately 20 cm above the soil surface</tissue>
    </source>
</reference>
<organism evidence="1">
    <name type="scientific">Arundo donax</name>
    <name type="common">Giant reed</name>
    <name type="synonym">Donax arundinaceus</name>
    <dbReference type="NCBI Taxonomy" id="35708"/>
    <lineage>
        <taxon>Eukaryota</taxon>
        <taxon>Viridiplantae</taxon>
        <taxon>Streptophyta</taxon>
        <taxon>Embryophyta</taxon>
        <taxon>Tracheophyta</taxon>
        <taxon>Spermatophyta</taxon>
        <taxon>Magnoliopsida</taxon>
        <taxon>Liliopsida</taxon>
        <taxon>Poales</taxon>
        <taxon>Poaceae</taxon>
        <taxon>PACMAD clade</taxon>
        <taxon>Arundinoideae</taxon>
        <taxon>Arundineae</taxon>
        <taxon>Arundo</taxon>
    </lineage>
</organism>
<proteinExistence type="predicted"/>
<sequence>MLFISLHFIRKHHYRLKAKSGAPQFHKILSIIGLCLTSKHGASLITLLCSVLLRN</sequence>
<accession>A0A0A8ZYQ8</accession>
<name>A0A0A8ZYQ8_ARUDO</name>